<dbReference type="InterPro" id="IPR036864">
    <property type="entry name" value="Zn2-C6_fun-type_DNA-bd_sf"/>
</dbReference>
<evidence type="ECO:0000259" key="2">
    <source>
        <dbReference type="PROSITE" id="PS50048"/>
    </source>
</evidence>
<gene>
    <name evidence="3" type="ORF">JVT61DRAFT_13924</name>
</gene>
<feature type="domain" description="Zn(2)-C6 fungal-type" evidence="2">
    <location>
        <begin position="39"/>
        <end position="73"/>
    </location>
</feature>
<feature type="region of interest" description="Disordered" evidence="1">
    <location>
        <begin position="259"/>
        <end position="279"/>
    </location>
</feature>
<name>A0A8I2YU72_9AGAM</name>
<evidence type="ECO:0000313" key="3">
    <source>
        <dbReference type="EMBL" id="KAG6378225.1"/>
    </source>
</evidence>
<dbReference type="CDD" id="cd00067">
    <property type="entry name" value="GAL4"/>
    <property type="match status" value="1"/>
</dbReference>
<dbReference type="EMBL" id="JAGFBS010000007">
    <property type="protein sequence ID" value="KAG6378225.1"/>
    <property type="molecule type" value="Genomic_DNA"/>
</dbReference>
<reference evidence="3" key="1">
    <citation type="submission" date="2021-03" db="EMBL/GenBank/DDBJ databases">
        <title>Evolutionary innovations through gain and loss of genes in the ectomycorrhizal Boletales.</title>
        <authorList>
            <person name="Wu G."/>
            <person name="Miyauchi S."/>
            <person name="Morin E."/>
            <person name="Yang Z.-L."/>
            <person name="Xu J."/>
            <person name="Martin F.M."/>
        </authorList>
    </citation>
    <scope>NUCLEOTIDE SEQUENCE</scope>
    <source>
        <strain evidence="3">BR01</strain>
    </source>
</reference>
<dbReference type="PROSITE" id="PS00463">
    <property type="entry name" value="ZN2_CY6_FUNGAL_1"/>
    <property type="match status" value="1"/>
</dbReference>
<dbReference type="Pfam" id="PF00172">
    <property type="entry name" value="Zn_clus"/>
    <property type="match status" value="1"/>
</dbReference>
<feature type="compositionally biased region" description="Polar residues" evidence="1">
    <location>
        <begin position="470"/>
        <end position="492"/>
    </location>
</feature>
<feature type="compositionally biased region" description="Polar residues" evidence="1">
    <location>
        <begin position="78"/>
        <end position="97"/>
    </location>
</feature>
<feature type="region of interest" description="Disordered" evidence="1">
    <location>
        <begin position="1"/>
        <end position="39"/>
    </location>
</feature>
<dbReference type="PROSITE" id="PS50048">
    <property type="entry name" value="ZN2_CY6_FUNGAL_2"/>
    <property type="match status" value="1"/>
</dbReference>
<feature type="compositionally biased region" description="Low complexity" evidence="1">
    <location>
        <begin position="101"/>
        <end position="115"/>
    </location>
</feature>
<proteinExistence type="predicted"/>
<dbReference type="Gene3D" id="4.10.240.10">
    <property type="entry name" value="Zn(2)-C6 fungal-type DNA-binding domain"/>
    <property type="match status" value="1"/>
</dbReference>
<sequence>MPPRQKAVRLTVEGNSAGSLAGQEQASQPDAGKRKRGGACMRCRSHKVKCEILPGANVCRRCEQSGLSNICELKESATRSTNTTSALPREAQVTQGKNRSRGASTSRSSAPPSTSQPKGLNQGKRKPESMGPAELRMKSVAPSSQKQTTIRSTIDNEDAQAAYLNPVAELDNSDHDPMTFDEDEEDTDLLAPPMEVLSDANQFMSVMTTGTSEPEYMDVNDGQSEISSENFDLEDVNSMSSDEDKSDAVSDDLLQQHRPSKHMAAVPPQACRKQKQQITKKVIASDDDIRLQYRLDSDKAKQASTSIHSNDELDIFVACLQDLIVPGCLPSGRKSTRAPKNPVVQFEDMSFGNGGSSHPSKGIHSKGTDKWCYSPSGGNTCETITICNLSFWAMQIMEGRASIDEKPVSLVLENAPRTRSSSNQQSNVPMGQPGFPGPVGYGYPGYPPPIFVLPQWGVGPQGTGSLELPPSSQGTGLPGQLSAQSGLSVPVPQNTTRSVSPALLKPVPELIEWFSYLDTHGGRNQDGIVYSQFGPVLKAKGFYRLNHISRKYIQLSDLQEWLGVEVGTAINIFEYAEEDLEAARAGTLVLPTFGFDK</sequence>
<organism evidence="3 4">
    <name type="scientific">Boletus reticuloceps</name>
    <dbReference type="NCBI Taxonomy" id="495285"/>
    <lineage>
        <taxon>Eukaryota</taxon>
        <taxon>Fungi</taxon>
        <taxon>Dikarya</taxon>
        <taxon>Basidiomycota</taxon>
        <taxon>Agaricomycotina</taxon>
        <taxon>Agaricomycetes</taxon>
        <taxon>Agaricomycetidae</taxon>
        <taxon>Boletales</taxon>
        <taxon>Boletineae</taxon>
        <taxon>Boletaceae</taxon>
        <taxon>Boletoideae</taxon>
        <taxon>Boletus</taxon>
    </lineage>
</organism>
<feature type="compositionally biased region" description="Polar residues" evidence="1">
    <location>
        <begin position="13"/>
        <end position="28"/>
    </location>
</feature>
<dbReference type="GO" id="GO:0008270">
    <property type="term" value="F:zinc ion binding"/>
    <property type="evidence" value="ECO:0007669"/>
    <property type="project" value="InterPro"/>
</dbReference>
<dbReference type="SMART" id="SM00066">
    <property type="entry name" value="GAL4"/>
    <property type="match status" value="1"/>
</dbReference>
<dbReference type="OrthoDB" id="2691536at2759"/>
<dbReference type="Proteomes" id="UP000683000">
    <property type="component" value="Unassembled WGS sequence"/>
</dbReference>
<comment type="caution">
    <text evidence="3">The sequence shown here is derived from an EMBL/GenBank/DDBJ whole genome shotgun (WGS) entry which is preliminary data.</text>
</comment>
<accession>A0A8I2YU72</accession>
<dbReference type="InterPro" id="IPR001138">
    <property type="entry name" value="Zn2Cys6_DnaBD"/>
</dbReference>
<evidence type="ECO:0000256" key="1">
    <source>
        <dbReference type="SAM" id="MobiDB-lite"/>
    </source>
</evidence>
<dbReference type="AlphaFoldDB" id="A0A8I2YU72"/>
<feature type="compositionally biased region" description="Polar residues" evidence="1">
    <location>
        <begin position="141"/>
        <end position="153"/>
    </location>
</feature>
<dbReference type="SUPFAM" id="SSF57701">
    <property type="entry name" value="Zn2/Cys6 DNA-binding domain"/>
    <property type="match status" value="1"/>
</dbReference>
<protein>
    <recommendedName>
        <fullName evidence="2">Zn(2)-C6 fungal-type domain-containing protein</fullName>
    </recommendedName>
</protein>
<feature type="region of interest" description="Disordered" evidence="1">
    <location>
        <begin position="73"/>
        <end position="156"/>
    </location>
</feature>
<keyword evidence="4" id="KW-1185">Reference proteome</keyword>
<dbReference type="GO" id="GO:0000981">
    <property type="term" value="F:DNA-binding transcription factor activity, RNA polymerase II-specific"/>
    <property type="evidence" value="ECO:0007669"/>
    <property type="project" value="InterPro"/>
</dbReference>
<evidence type="ECO:0000313" key="4">
    <source>
        <dbReference type="Proteomes" id="UP000683000"/>
    </source>
</evidence>
<feature type="region of interest" description="Disordered" evidence="1">
    <location>
        <begin position="462"/>
        <end position="492"/>
    </location>
</feature>